<feature type="domain" description="Glycosyltransferase 2-like" evidence="2">
    <location>
        <begin position="722"/>
        <end position="887"/>
    </location>
</feature>
<keyword evidence="1" id="KW-0997">Cell inner membrane</keyword>
<sequence>MQGKYVSEQARQQGDLQFLGDLLTVVLVTHNRPAFLRRAVKFYGALPCKLLVLDSSPVANAGVAHGYDSVEYLHVPQYDYWKLQNKFAHGVMSVQTPYMVFAADDDFIVHDALAESVAFLEANLDYGMCHGYCMMYLAMAGSVGYYRRDKKVCEDYASERAQDRVVEYMRQYLPPFYAVHRTALMRDWHSALPEGTSFQWQEIGHVYYMLARAKARILPIPYVVREVNYGDSEHSTEVYHSLSYTDAKSVAEREAFADFLATLPTAIEGLDTAQTKAFALESFEAMVDSLRSGRALTVELLFDSTWNSIKEGPQRRFGPKQYMEMPYYNQAFFDQLTWFEFLIHAMPAGRVQLQGLEGVWTRQRALMRAHNNDTPESVVDRLWLAQDINLFNRPLVKRLAAQLQLLGEEDEARDMSAWAERLDALCTEDNVSTFEAMPSGRLLNWLQAREPVAGELEAIAGYRREQGSGPVFGLLVLDLEDEVGQLQVTLDSLLEGHGMAFRIVVFTTGEPQAATTLQNTLHFVRVTPGNLVDKLNQTIAQLPCDWLLLAEAGDEFTPAGLLRAGLELRNAGECRAVATDEIQRDANGALIEVFRPDFNLDLLQSVPALMARHWLVRREVVLGVGGYKADFSKALEFDLLLRLIEEGGMAGLAHLDEPLLITSVPSHEENAHERLALMRHLGTRGYKAMVSSPQPGSYFVDYRHTERPRVSIILHGQASFGELERCLKAVLQRTRYLNFEVLLADQANDSEALANWLREQPQAGKVSVLQSDWSSRSAFCNAAARQATGEYLLLLAADSEVVNPNWIESLLNQALRPEIGAVGAKLYSRDTKVSQAGLVLGLNGGVGSPFIGEKKDAKGYMQRLMVEQNYSAVSAVCLMVRKALFEAVGGLDESDFAEAFADVDLCLKLGQSGHLVSWTPQVQVLHPGLLPEAPAALAALREKWSATFQADPAYNANLALTGKGFTLGMAKGVDWSQLLV</sequence>
<dbReference type="RefSeq" id="WP_017124446.1">
    <property type="nucleotide sequence ID" value="NZ_JACAQE010000015.1"/>
</dbReference>
<dbReference type="GO" id="GO:0016740">
    <property type="term" value="F:transferase activity"/>
    <property type="evidence" value="ECO:0007669"/>
    <property type="project" value="UniProtKB-KW"/>
</dbReference>
<name>A0A7Y7Y6G7_9PSED</name>
<keyword evidence="1" id="KW-1003">Cell membrane</keyword>
<dbReference type="InterPro" id="IPR001173">
    <property type="entry name" value="Glyco_trans_2-like"/>
</dbReference>
<gene>
    <name evidence="3" type="ORF">HX845_33515</name>
</gene>
<comment type="caution">
    <text evidence="3">The sequence shown here is derived from an EMBL/GenBank/DDBJ whole genome shotgun (WGS) entry which is preliminary data.</text>
</comment>
<accession>A0A7Y7Y6G7</accession>
<evidence type="ECO:0000313" key="3">
    <source>
        <dbReference type="EMBL" id="NWC18604.1"/>
    </source>
</evidence>
<protein>
    <submittedName>
        <fullName evidence="3">TIGR00180 family glycosyltransferase</fullName>
    </submittedName>
</protein>
<dbReference type="Pfam" id="PF00535">
    <property type="entry name" value="Glycos_transf_2"/>
    <property type="match status" value="1"/>
</dbReference>
<dbReference type="EMBL" id="JACAQE010000015">
    <property type="protein sequence ID" value="NWC18604.1"/>
    <property type="molecule type" value="Genomic_DNA"/>
</dbReference>
<dbReference type="Proteomes" id="UP000517547">
    <property type="component" value="Unassembled WGS sequence"/>
</dbReference>
<evidence type="ECO:0000256" key="1">
    <source>
        <dbReference type="ARBA" id="ARBA00022519"/>
    </source>
</evidence>
<dbReference type="NCBIfam" id="TIGR04440">
    <property type="entry name" value="glyco_TIGR04440"/>
    <property type="match status" value="1"/>
</dbReference>
<dbReference type="SUPFAM" id="SSF53448">
    <property type="entry name" value="Nucleotide-diphospho-sugar transferases"/>
    <property type="match status" value="3"/>
</dbReference>
<keyword evidence="3" id="KW-0808">Transferase</keyword>
<dbReference type="AlphaFoldDB" id="A0A7Y7Y6G7"/>
<evidence type="ECO:0000313" key="4">
    <source>
        <dbReference type="Proteomes" id="UP000517547"/>
    </source>
</evidence>
<organism evidence="3 4">
    <name type="scientific">Pseudomonas gingeri</name>
    <dbReference type="NCBI Taxonomy" id="117681"/>
    <lineage>
        <taxon>Bacteria</taxon>
        <taxon>Pseudomonadati</taxon>
        <taxon>Pseudomonadota</taxon>
        <taxon>Gammaproteobacteria</taxon>
        <taxon>Pseudomonadales</taxon>
        <taxon>Pseudomonadaceae</taxon>
        <taxon>Pseudomonas</taxon>
    </lineage>
</organism>
<evidence type="ECO:0000259" key="2">
    <source>
        <dbReference type="Pfam" id="PF00535"/>
    </source>
</evidence>
<proteinExistence type="predicted"/>
<dbReference type="Gene3D" id="3.90.550.10">
    <property type="entry name" value="Spore Coat Polysaccharide Biosynthesis Protein SpsA, Chain A"/>
    <property type="match status" value="2"/>
</dbReference>
<reference evidence="3 4" key="1">
    <citation type="submission" date="2020-04" db="EMBL/GenBank/DDBJ databases">
        <title>Molecular characterization of pseudomonads from Agaricus bisporus reveal novel blotch 2 pathogens in Western Europe.</title>
        <authorList>
            <person name="Taparia T."/>
            <person name="Krijger M."/>
            <person name="Haynes E."/>
            <person name="Elpinstone J.G."/>
            <person name="Noble R."/>
            <person name="Van Der Wolf J."/>
        </authorList>
    </citation>
    <scope>NUCLEOTIDE SEQUENCE [LARGE SCALE GENOMIC DNA]</scope>
    <source>
        <strain evidence="3 4">IPO3738</strain>
    </source>
</reference>
<dbReference type="PANTHER" id="PTHR43179">
    <property type="entry name" value="RHAMNOSYLTRANSFERASE WBBL"/>
    <property type="match status" value="1"/>
</dbReference>
<dbReference type="InterPro" id="IPR031042">
    <property type="entry name" value="Glyco_TIGR04440"/>
</dbReference>
<dbReference type="InterPro" id="IPR029044">
    <property type="entry name" value="Nucleotide-diphossugar_trans"/>
</dbReference>
<dbReference type="PANTHER" id="PTHR43179:SF7">
    <property type="entry name" value="RHAMNOSYLTRANSFERASE WBBL"/>
    <property type="match status" value="1"/>
</dbReference>
<keyword evidence="1" id="KW-0472">Membrane</keyword>